<dbReference type="RefSeq" id="WP_013298180.1">
    <property type="nucleotide sequence ID" value="NC_014410.1"/>
</dbReference>
<dbReference type="Proteomes" id="UP000001626">
    <property type="component" value="Chromosome"/>
</dbReference>
<accession>D9TQI0</accession>
<dbReference type="AlphaFoldDB" id="D9TQI0"/>
<dbReference type="EMBL" id="CP002171">
    <property type="protein sequence ID" value="ADL69214.1"/>
    <property type="molecule type" value="Genomic_DNA"/>
</dbReference>
<proteinExistence type="predicted"/>
<sequence>MINPHDVEINDIVKVYIEYWKFIDVEQFNGDDNSTEVTDEKNRQCFKIAN</sequence>
<keyword evidence="2" id="KW-1185">Reference proteome</keyword>
<dbReference type="KEGG" id="ttm:Tthe_1712"/>
<evidence type="ECO:0000313" key="2">
    <source>
        <dbReference type="Proteomes" id="UP000001626"/>
    </source>
</evidence>
<reference evidence="1 2" key="1">
    <citation type="submission" date="2010-08" db="EMBL/GenBank/DDBJ databases">
        <title>Complete sequence of Thermoanaerobacterium thermosaccharolyticum DSM 571.</title>
        <authorList>
            <consortium name="US DOE Joint Genome Institute"/>
            <person name="Lucas S."/>
            <person name="Copeland A."/>
            <person name="Lapidus A."/>
            <person name="Cheng J.-F."/>
            <person name="Bruce D."/>
            <person name="Goodwin L."/>
            <person name="Pitluck S."/>
            <person name="Teshima H."/>
            <person name="Detter J.C."/>
            <person name="Han C."/>
            <person name="Tapia R."/>
            <person name="Land M."/>
            <person name="Hauser L."/>
            <person name="Chang Y.-J."/>
            <person name="Jeffries C."/>
            <person name="Kyrpides N."/>
            <person name="Ivanova N."/>
            <person name="Mikhailova N."/>
            <person name="Hemme C.L."/>
            <person name="Woyke T."/>
        </authorList>
    </citation>
    <scope>NUCLEOTIDE SEQUENCE [LARGE SCALE GENOMIC DNA]</scope>
    <source>
        <strain evidence="2">ATCC 7956 / DSM 571 / NCIMB 9385 / NCA 3814 / NCTC 13789 / WDCM 00135 / 2032</strain>
    </source>
</reference>
<protein>
    <submittedName>
        <fullName evidence="1">Uncharacterized protein</fullName>
    </submittedName>
</protein>
<name>D9TQI0_THETC</name>
<dbReference type="HOGENOM" id="CLU_3123743_0_0_9"/>
<evidence type="ECO:0000313" key="1">
    <source>
        <dbReference type="EMBL" id="ADL69214.1"/>
    </source>
</evidence>
<organism evidence="1 2">
    <name type="scientific">Thermoanaerobacterium thermosaccharolyticum (strain ATCC 7956 / DSM 571 / NCIMB 9385 / NCA 3814 / NCTC 13789 / WDCM 00135 / 2032)</name>
    <name type="common">Clostridium thermosaccharolyticum</name>
    <dbReference type="NCBI Taxonomy" id="580327"/>
    <lineage>
        <taxon>Bacteria</taxon>
        <taxon>Bacillati</taxon>
        <taxon>Bacillota</taxon>
        <taxon>Clostridia</taxon>
        <taxon>Thermoanaerobacterales</taxon>
        <taxon>Thermoanaerobacteraceae</taxon>
        <taxon>Thermoanaerobacterium</taxon>
    </lineage>
</organism>
<gene>
    <name evidence="1" type="ordered locus">Tthe_1712</name>
</gene>
<dbReference type="GeneID" id="93865604"/>